<evidence type="ECO:0000256" key="1">
    <source>
        <dbReference type="ARBA" id="ARBA00004651"/>
    </source>
</evidence>
<keyword evidence="7 8" id="KW-0472">Membrane</keyword>
<protein>
    <submittedName>
        <fullName evidence="9">Iron ABC transporter permease</fullName>
    </submittedName>
</protein>
<dbReference type="PANTHER" id="PTHR30472">
    <property type="entry name" value="FERRIC ENTEROBACTIN TRANSPORT SYSTEM PERMEASE PROTEIN"/>
    <property type="match status" value="1"/>
</dbReference>
<dbReference type="RefSeq" id="WP_105591527.1">
    <property type="nucleotide sequence ID" value="NZ_PDET01000002.1"/>
</dbReference>
<dbReference type="FunFam" id="1.10.3470.10:FF:000001">
    <property type="entry name" value="Vitamin B12 ABC transporter permease BtuC"/>
    <property type="match status" value="1"/>
</dbReference>
<dbReference type="GO" id="GO:0022857">
    <property type="term" value="F:transmembrane transporter activity"/>
    <property type="evidence" value="ECO:0007669"/>
    <property type="project" value="InterPro"/>
</dbReference>
<keyword evidence="4" id="KW-1003">Cell membrane</keyword>
<feature type="transmembrane region" description="Helical" evidence="8">
    <location>
        <begin position="78"/>
        <end position="96"/>
    </location>
</feature>
<proteinExistence type="inferred from homology"/>
<keyword evidence="10" id="KW-1185">Reference proteome</keyword>
<feature type="transmembrane region" description="Helical" evidence="8">
    <location>
        <begin position="317"/>
        <end position="339"/>
    </location>
</feature>
<comment type="subcellular location">
    <subcellularLocation>
        <location evidence="1">Cell membrane</location>
        <topology evidence="1">Multi-pass membrane protein</topology>
    </subcellularLocation>
</comment>
<reference evidence="9 10" key="1">
    <citation type="submission" date="2017-10" db="EMBL/GenBank/DDBJ databases">
        <title>Draft genome of two endophytic bacteria isolated from 'guarana' Paullinia cupana (Mart.) Ducke.</title>
        <authorList>
            <person name="Siqueira K.A."/>
            <person name="Liotti R.G."/>
            <person name="Mendes T.A."/>
            <person name="Soares M.A."/>
        </authorList>
    </citation>
    <scope>NUCLEOTIDE SEQUENCE [LARGE SCALE GENOMIC DNA]</scope>
    <source>
        <strain evidence="9 10">342</strain>
    </source>
</reference>
<evidence type="ECO:0000256" key="5">
    <source>
        <dbReference type="ARBA" id="ARBA00022692"/>
    </source>
</evidence>
<dbReference type="SUPFAM" id="SSF81345">
    <property type="entry name" value="ABC transporter involved in vitamin B12 uptake, BtuC"/>
    <property type="match status" value="1"/>
</dbReference>
<evidence type="ECO:0000256" key="3">
    <source>
        <dbReference type="ARBA" id="ARBA00022448"/>
    </source>
</evidence>
<dbReference type="Proteomes" id="UP000239181">
    <property type="component" value="Unassembled WGS sequence"/>
</dbReference>
<comment type="similarity">
    <text evidence="2">Belongs to the binding-protein-dependent transport system permease family. FecCD subfamily.</text>
</comment>
<accession>A0A2S9IGP8</accession>
<dbReference type="GO" id="GO:0033214">
    <property type="term" value="P:siderophore-iron import into cell"/>
    <property type="evidence" value="ECO:0007669"/>
    <property type="project" value="TreeGrafter"/>
</dbReference>
<feature type="transmembrane region" description="Helical" evidence="8">
    <location>
        <begin position="160"/>
        <end position="182"/>
    </location>
</feature>
<dbReference type="CDD" id="cd06550">
    <property type="entry name" value="TM_ABC_iron-siderophores_like"/>
    <property type="match status" value="1"/>
</dbReference>
<feature type="transmembrane region" description="Helical" evidence="8">
    <location>
        <begin position="21"/>
        <end position="47"/>
    </location>
</feature>
<keyword evidence="5 8" id="KW-0812">Transmembrane</keyword>
<evidence type="ECO:0000256" key="4">
    <source>
        <dbReference type="ARBA" id="ARBA00022475"/>
    </source>
</evidence>
<feature type="transmembrane region" description="Helical" evidence="8">
    <location>
        <begin position="290"/>
        <end position="311"/>
    </location>
</feature>
<keyword evidence="3" id="KW-0813">Transport</keyword>
<dbReference type="Gene3D" id="1.10.3470.10">
    <property type="entry name" value="ABC transporter involved in vitamin B12 uptake, BtuC"/>
    <property type="match status" value="1"/>
</dbReference>
<dbReference type="InterPro" id="IPR000522">
    <property type="entry name" value="ABC_transptr_permease_BtuC"/>
</dbReference>
<dbReference type="EMBL" id="PDET01000002">
    <property type="protein sequence ID" value="PRD16944.1"/>
    <property type="molecule type" value="Genomic_DNA"/>
</dbReference>
<dbReference type="OrthoDB" id="9055647at2"/>
<feature type="transmembrane region" description="Helical" evidence="8">
    <location>
        <begin position="251"/>
        <end position="278"/>
    </location>
</feature>
<evidence type="ECO:0000256" key="2">
    <source>
        <dbReference type="ARBA" id="ARBA00007935"/>
    </source>
</evidence>
<feature type="transmembrane region" description="Helical" evidence="8">
    <location>
        <begin position="133"/>
        <end position="153"/>
    </location>
</feature>
<dbReference type="NCBIfam" id="NF007759">
    <property type="entry name" value="PRK10440.1"/>
    <property type="match status" value="1"/>
</dbReference>
<dbReference type="InterPro" id="IPR037294">
    <property type="entry name" value="ABC_BtuC-like"/>
</dbReference>
<organism evidence="9 10">
    <name type="scientific">Pantoea coffeiphila</name>
    <dbReference type="NCBI Taxonomy" id="1465635"/>
    <lineage>
        <taxon>Bacteria</taxon>
        <taxon>Pseudomonadati</taxon>
        <taxon>Pseudomonadota</taxon>
        <taxon>Gammaproteobacteria</taxon>
        <taxon>Enterobacterales</taxon>
        <taxon>Erwiniaceae</taxon>
        <taxon>Pantoea</taxon>
    </lineage>
</organism>
<dbReference type="GO" id="GO:0005886">
    <property type="term" value="C:plasma membrane"/>
    <property type="evidence" value="ECO:0007669"/>
    <property type="project" value="UniProtKB-SubCell"/>
</dbReference>
<evidence type="ECO:0000256" key="6">
    <source>
        <dbReference type="ARBA" id="ARBA00022989"/>
    </source>
</evidence>
<dbReference type="Pfam" id="PF01032">
    <property type="entry name" value="FecCD"/>
    <property type="match status" value="1"/>
</dbReference>
<evidence type="ECO:0000256" key="8">
    <source>
        <dbReference type="SAM" id="Phobius"/>
    </source>
</evidence>
<dbReference type="PANTHER" id="PTHR30472:SF24">
    <property type="entry name" value="FERRIC ENTEROBACTIN TRANSPORT SYSTEM PERMEASE PROTEIN FEPG"/>
    <property type="match status" value="1"/>
</dbReference>
<sequence>MHSRTLLIGRASGWINLRLSARVLWVNVALLLLATVLALFALCYGTLRISPGQVWQALLGDGPAGFQTVVNQWRAPRVVMALVLGAGLGVSGAIFQSAIRNPLGSPDVVGFNAGAFTGALIVIILLNGSYYQIAGGALLGGIAAAALVYLLAWRQGIVGFRLIIVGIGIGAVLSALNSWLIISASLESAMSAALWGAGSLNGITWSKGQPALVLVPLTIIATLLLGRRLQLMEMGDDSARALGINAESSRLWLMLGGIILTAVATATAGPIAFIALAAPQIARRMTAANAMPLFSAATTGAVLLLLADVIAQHAFNGIQLPVGAVTVSIGGLYLIWLLIRESRRS</sequence>
<evidence type="ECO:0000256" key="7">
    <source>
        <dbReference type="ARBA" id="ARBA00023136"/>
    </source>
</evidence>
<gene>
    <name evidence="9" type="ORF">CQW29_04580</name>
</gene>
<dbReference type="AlphaFoldDB" id="A0A2S9IGP8"/>
<comment type="caution">
    <text evidence="9">The sequence shown here is derived from an EMBL/GenBank/DDBJ whole genome shotgun (WGS) entry which is preliminary data.</text>
</comment>
<feature type="transmembrane region" description="Helical" evidence="8">
    <location>
        <begin position="108"/>
        <end position="127"/>
    </location>
</feature>
<evidence type="ECO:0000313" key="9">
    <source>
        <dbReference type="EMBL" id="PRD16944.1"/>
    </source>
</evidence>
<keyword evidence="6 8" id="KW-1133">Transmembrane helix</keyword>
<name>A0A2S9IGP8_9GAMM</name>
<evidence type="ECO:0000313" key="10">
    <source>
        <dbReference type="Proteomes" id="UP000239181"/>
    </source>
</evidence>